<protein>
    <submittedName>
        <fullName evidence="3">Uncharacterized protein</fullName>
    </submittedName>
</protein>
<reference evidence="3" key="1">
    <citation type="journal article" date="2020" name="Stud. Mycol.">
        <title>101 Dothideomycetes genomes: a test case for predicting lifestyles and emergence of pathogens.</title>
        <authorList>
            <person name="Haridas S."/>
            <person name="Albert R."/>
            <person name="Binder M."/>
            <person name="Bloem J."/>
            <person name="Labutti K."/>
            <person name="Salamov A."/>
            <person name="Andreopoulos B."/>
            <person name="Baker S."/>
            <person name="Barry K."/>
            <person name="Bills G."/>
            <person name="Bluhm B."/>
            <person name="Cannon C."/>
            <person name="Castanera R."/>
            <person name="Culley D."/>
            <person name="Daum C."/>
            <person name="Ezra D."/>
            <person name="Gonzalez J."/>
            <person name="Henrissat B."/>
            <person name="Kuo A."/>
            <person name="Liang C."/>
            <person name="Lipzen A."/>
            <person name="Lutzoni F."/>
            <person name="Magnuson J."/>
            <person name="Mondo S."/>
            <person name="Nolan M."/>
            <person name="Ohm R."/>
            <person name="Pangilinan J."/>
            <person name="Park H.-J."/>
            <person name="Ramirez L."/>
            <person name="Alfaro M."/>
            <person name="Sun H."/>
            <person name="Tritt A."/>
            <person name="Yoshinaga Y."/>
            <person name="Zwiers L.-H."/>
            <person name="Turgeon B."/>
            <person name="Goodwin S."/>
            <person name="Spatafora J."/>
            <person name="Crous P."/>
            <person name="Grigoriev I."/>
        </authorList>
    </citation>
    <scope>NUCLEOTIDE SEQUENCE</scope>
    <source>
        <strain evidence="3">Tuck. ex Michener</strain>
    </source>
</reference>
<feature type="compositionally biased region" description="Low complexity" evidence="2">
    <location>
        <begin position="665"/>
        <end position="687"/>
    </location>
</feature>
<feature type="compositionally biased region" description="Low complexity" evidence="2">
    <location>
        <begin position="426"/>
        <end position="451"/>
    </location>
</feature>
<dbReference type="InterPro" id="IPR036390">
    <property type="entry name" value="WH_DNA-bd_sf"/>
</dbReference>
<feature type="region of interest" description="Disordered" evidence="2">
    <location>
        <begin position="330"/>
        <end position="765"/>
    </location>
</feature>
<dbReference type="GO" id="GO:0016567">
    <property type="term" value="P:protein ubiquitination"/>
    <property type="evidence" value="ECO:0007669"/>
    <property type="project" value="UniProtKB-UniPathway"/>
</dbReference>
<dbReference type="EMBL" id="ML991906">
    <property type="protein sequence ID" value="KAF2228613.1"/>
    <property type="molecule type" value="Genomic_DNA"/>
</dbReference>
<keyword evidence="1" id="KW-0175">Coiled coil</keyword>
<feature type="region of interest" description="Disordered" evidence="2">
    <location>
        <begin position="843"/>
        <end position="865"/>
    </location>
</feature>
<feature type="compositionally biased region" description="Low complexity" evidence="2">
    <location>
        <begin position="529"/>
        <end position="546"/>
    </location>
</feature>
<feature type="compositionally biased region" description="Acidic residues" evidence="2">
    <location>
        <begin position="452"/>
        <end position="461"/>
    </location>
</feature>
<proteinExistence type="predicted"/>
<dbReference type="AlphaFoldDB" id="A0A6A6GTH3"/>
<feature type="compositionally biased region" description="Low complexity" evidence="2">
    <location>
        <begin position="612"/>
        <end position="625"/>
    </location>
</feature>
<feature type="compositionally biased region" description="Basic and acidic residues" evidence="2">
    <location>
        <begin position="502"/>
        <end position="513"/>
    </location>
</feature>
<feature type="region of interest" description="Disordered" evidence="2">
    <location>
        <begin position="173"/>
        <end position="202"/>
    </location>
</feature>
<feature type="compositionally biased region" description="Basic and acidic residues" evidence="2">
    <location>
        <begin position="408"/>
        <end position="425"/>
    </location>
</feature>
<evidence type="ECO:0000313" key="3">
    <source>
        <dbReference type="EMBL" id="KAF2228613.1"/>
    </source>
</evidence>
<feature type="compositionally biased region" description="Low complexity" evidence="2">
    <location>
        <begin position="180"/>
        <end position="197"/>
    </location>
</feature>
<feature type="coiled-coil region" evidence="1">
    <location>
        <begin position="118"/>
        <end position="145"/>
    </location>
</feature>
<keyword evidence="4" id="KW-1185">Reference proteome</keyword>
<evidence type="ECO:0000313" key="4">
    <source>
        <dbReference type="Proteomes" id="UP000800092"/>
    </source>
</evidence>
<dbReference type="Gene3D" id="1.10.10.2670">
    <property type="entry name" value="E3 ubiquitin-protein ligase"/>
    <property type="match status" value="1"/>
</dbReference>
<dbReference type="UniPathway" id="UPA00143"/>
<dbReference type="SUPFAM" id="SSF46785">
    <property type="entry name" value="Winged helix' DNA-binding domain"/>
    <property type="match status" value="1"/>
</dbReference>
<evidence type="ECO:0000256" key="1">
    <source>
        <dbReference type="SAM" id="Coils"/>
    </source>
</evidence>
<feature type="compositionally biased region" description="Polar residues" evidence="2">
    <location>
        <begin position="743"/>
        <end position="754"/>
    </location>
</feature>
<gene>
    <name evidence="3" type="ORF">EV356DRAFT_571755</name>
</gene>
<organism evidence="3 4">
    <name type="scientific">Viridothelium virens</name>
    <name type="common">Speckled blister lichen</name>
    <name type="synonym">Trypethelium virens</name>
    <dbReference type="NCBI Taxonomy" id="1048519"/>
    <lineage>
        <taxon>Eukaryota</taxon>
        <taxon>Fungi</taxon>
        <taxon>Dikarya</taxon>
        <taxon>Ascomycota</taxon>
        <taxon>Pezizomycotina</taxon>
        <taxon>Dothideomycetes</taxon>
        <taxon>Dothideomycetes incertae sedis</taxon>
        <taxon>Trypetheliales</taxon>
        <taxon>Trypetheliaceae</taxon>
        <taxon>Viridothelium</taxon>
    </lineage>
</organism>
<dbReference type="InterPro" id="IPR042065">
    <property type="entry name" value="E3_ELL-like"/>
</dbReference>
<dbReference type="OrthoDB" id="2587563at2759"/>
<feature type="region of interest" description="Disordered" evidence="2">
    <location>
        <begin position="1"/>
        <end position="25"/>
    </location>
</feature>
<evidence type="ECO:0000256" key="2">
    <source>
        <dbReference type="SAM" id="MobiDB-lite"/>
    </source>
</evidence>
<dbReference type="Proteomes" id="UP000800092">
    <property type="component" value="Unassembled WGS sequence"/>
</dbReference>
<feature type="compositionally biased region" description="Polar residues" evidence="2">
    <location>
        <begin position="356"/>
        <end position="365"/>
    </location>
</feature>
<name>A0A6A6GTH3_VIRVR</name>
<sequence length="865" mass="93772">MDLPREGLALSGAPDESLNGPAPKEKARDLLLVTIPSELRDAVREGSQNGTPAEFLAGKVPAIRINGNTHKVLCSTEKHRHELYHFQDSESASNGMAYAGTVGHTGRIAELQKVATAAAGAEAAEEQLKRSLQRLEQEKESRKANIMNTVTAAPGKKNKPGKLLNVLQPNLGRKFTQSMPNSPSFPGRSSSPMPGSGVTSAPNVQQQPEQLRALRHTVIHFLAMRPAAELVIARKTASRKEEVDPILLKVAKPTANSSEWQLLDKSYKELDVWAFPYPSDGHRQSAIDHAIRAYDRQRLAQSDPLWQMLLPKQERGKGKILSRLAAHLGPKTNINSTPRLGPKAANVSHVDGATDPSATEQSTARSGEAMARSTSQEGLKKKKISEREAQTKRLLSKNPKKAQAAFEAKQKKQQEKEVAKAEAKANRPTKTSTTTSATSKKARPAKSSEFVNESDEEEVELEIAAATSASKQSERNQLQSQSRKRPAEEDAIQVPKSSNSVKKAESENRPSDAKKRRIDGTQVAQKKPASNTKSESAASTKSGTAKSKTKALNIPTNGTSKSKSDISPRRSDTRPEVPSPLGASKPLTASYEPGRNSSQVTPESKSTKKVTAPSPLAQSQSSSSSKGQADRSGRATTAANHDIAKVNGRRSGEGTPSDTKRPRNTSAASSQATSSSDRLTSTPSSTTLKRKAVDSDKDSSTTTTQPPQRKAVKLETPSNSTRPERLASSSTATPVDASGSGSGTNTSDPLSASSDDFPHRLTPRQCRRLCEQMQTYYKTYETSRRKLEETPKTLRDPGEVADHWRMHNRLLEMKKMIWNADIPRSEGEPRSWGEYEERMGARGYGGEGDGRGSRFPFVKGEGDLG</sequence>
<accession>A0A6A6GTH3</accession>
<feature type="compositionally biased region" description="Basic and acidic residues" evidence="2">
    <location>
        <begin position="562"/>
        <end position="575"/>
    </location>
</feature>
<feature type="compositionally biased region" description="Polar residues" evidence="2">
    <location>
        <begin position="595"/>
        <end position="604"/>
    </location>
</feature>
<feature type="compositionally biased region" description="Polar residues" evidence="2">
    <location>
        <begin position="467"/>
        <end position="481"/>
    </location>
</feature>
<feature type="compositionally biased region" description="Polar residues" evidence="2">
    <location>
        <begin position="716"/>
        <end position="733"/>
    </location>
</feature>